<dbReference type="InterPro" id="IPR036020">
    <property type="entry name" value="WW_dom_sf"/>
</dbReference>
<evidence type="ECO:0000256" key="8">
    <source>
        <dbReference type="ARBA" id="ARBA00023002"/>
    </source>
</evidence>
<feature type="domain" description="WW" evidence="11">
    <location>
        <begin position="53"/>
        <end position="86"/>
    </location>
</feature>
<evidence type="ECO:0000256" key="7">
    <source>
        <dbReference type="ARBA" id="ARBA00022857"/>
    </source>
</evidence>
<dbReference type="PANTHER" id="PTHR24320:SF282">
    <property type="entry name" value="WW DOMAIN-CONTAINING OXIDOREDUCTASE"/>
    <property type="match status" value="1"/>
</dbReference>
<dbReference type="InterPro" id="IPR001202">
    <property type="entry name" value="WW_dom"/>
</dbReference>
<keyword evidence="12" id="KW-1185">Reference proteome</keyword>
<dbReference type="PROSITE" id="PS50020">
    <property type="entry name" value="WW_DOMAIN_2"/>
    <property type="match status" value="2"/>
</dbReference>
<evidence type="ECO:0000313" key="13">
    <source>
        <dbReference type="RefSeq" id="XP_013788808.1"/>
    </source>
</evidence>
<dbReference type="InterPro" id="IPR036291">
    <property type="entry name" value="NAD(P)-bd_dom_sf"/>
</dbReference>
<accession>A0ABM1BUB6</accession>
<evidence type="ECO:0000256" key="3">
    <source>
        <dbReference type="ARBA" id="ARBA00006484"/>
    </source>
</evidence>
<evidence type="ECO:0000256" key="6">
    <source>
        <dbReference type="ARBA" id="ARBA00022703"/>
    </source>
</evidence>
<comment type="subcellular location">
    <subcellularLocation>
        <location evidence="2">Golgi apparatus</location>
    </subcellularLocation>
    <subcellularLocation>
        <location evidence="1">Lysosome</location>
    </subcellularLocation>
</comment>
<reference evidence="13" key="1">
    <citation type="submission" date="2025-08" db="UniProtKB">
        <authorList>
            <consortium name="RefSeq"/>
        </authorList>
    </citation>
    <scope>IDENTIFICATION</scope>
    <source>
        <tissue evidence="13">Muscle</tissue>
    </source>
</reference>
<proteinExistence type="inferred from homology"/>
<keyword evidence="8" id="KW-0560">Oxidoreductase</keyword>
<dbReference type="Pfam" id="PF00106">
    <property type="entry name" value="adh_short"/>
    <property type="match status" value="1"/>
</dbReference>
<dbReference type="Gene3D" id="2.20.70.10">
    <property type="match status" value="2"/>
</dbReference>
<keyword evidence="6" id="KW-0053">Apoptosis</keyword>
<gene>
    <name evidence="13" type="primary">LOC106472704</name>
</gene>
<evidence type="ECO:0000256" key="1">
    <source>
        <dbReference type="ARBA" id="ARBA00004371"/>
    </source>
</evidence>
<sequence length="416" mass="46797">MASFLPETDSEDELPPGWEERVTLDGKVFYANHETKSTQWMHPSSGKKKKVSGELPYGWERQVTDDGHVFYIDHVNQKTTYTDPRLAFSVEEKDSVDDFRQRFDGSSTALQVLHGRDLSGKVAIVTGSNSGIGFETARSFAFHGAEVVLACRSEVKAQQAIEEIKKERPQAKLHYLHLDLASLQSVQVFSQQFQFLGLPLHILILNAGVFSLPHSLTEDGLETTFQVNYLGHFYLVQLLEPILVKSAPAKVVVLSSESHRFSLLSKDKLSEERLSPSISTNFVSMIAYNNSKLCNILFSNELNRRLLSKGVLSNAVHPGNLVCSNLSRNWWCYRLLFTLVRPFTKSLQQAAATSVYCATAPELDDVGGMYFNNCCRCQPSKSAEDTDFAKELWTLSNNIIRVVLQKKIFCIDQMKV</sequence>
<evidence type="ECO:0000256" key="10">
    <source>
        <dbReference type="ARBA" id="ARBA00023228"/>
    </source>
</evidence>
<dbReference type="Proteomes" id="UP000694941">
    <property type="component" value="Unplaced"/>
</dbReference>
<protein>
    <recommendedName>
        <fullName evidence="4">WW domain-containing oxidoreductase</fullName>
    </recommendedName>
</protein>
<dbReference type="PRINTS" id="PR00081">
    <property type="entry name" value="GDHRDH"/>
</dbReference>
<keyword evidence="9" id="KW-0333">Golgi apparatus</keyword>
<dbReference type="Pfam" id="PF00397">
    <property type="entry name" value="WW"/>
    <property type="match status" value="2"/>
</dbReference>
<evidence type="ECO:0000256" key="2">
    <source>
        <dbReference type="ARBA" id="ARBA00004555"/>
    </source>
</evidence>
<dbReference type="GeneID" id="106472704"/>
<dbReference type="SMART" id="SM00456">
    <property type="entry name" value="WW"/>
    <property type="match status" value="2"/>
</dbReference>
<dbReference type="RefSeq" id="XP_013788808.1">
    <property type="nucleotide sequence ID" value="XM_013933354.2"/>
</dbReference>
<dbReference type="PROSITE" id="PS01159">
    <property type="entry name" value="WW_DOMAIN_1"/>
    <property type="match status" value="2"/>
</dbReference>
<dbReference type="PANTHER" id="PTHR24320">
    <property type="entry name" value="RETINOL DEHYDROGENASE"/>
    <property type="match status" value="1"/>
</dbReference>
<evidence type="ECO:0000313" key="12">
    <source>
        <dbReference type="Proteomes" id="UP000694941"/>
    </source>
</evidence>
<comment type="similarity">
    <text evidence="3">Belongs to the short-chain dehydrogenases/reductases (SDR) family.</text>
</comment>
<keyword evidence="7" id="KW-0521">NADP</keyword>
<feature type="domain" description="WW" evidence="11">
    <location>
        <begin position="12"/>
        <end position="45"/>
    </location>
</feature>
<evidence type="ECO:0000256" key="5">
    <source>
        <dbReference type="ARBA" id="ARBA00022687"/>
    </source>
</evidence>
<organism evidence="12 13">
    <name type="scientific">Limulus polyphemus</name>
    <name type="common">Atlantic horseshoe crab</name>
    <dbReference type="NCBI Taxonomy" id="6850"/>
    <lineage>
        <taxon>Eukaryota</taxon>
        <taxon>Metazoa</taxon>
        <taxon>Ecdysozoa</taxon>
        <taxon>Arthropoda</taxon>
        <taxon>Chelicerata</taxon>
        <taxon>Merostomata</taxon>
        <taxon>Xiphosura</taxon>
        <taxon>Limulidae</taxon>
        <taxon>Limulus</taxon>
    </lineage>
</organism>
<keyword evidence="10" id="KW-0458">Lysosome</keyword>
<dbReference type="SUPFAM" id="SSF51045">
    <property type="entry name" value="WW domain"/>
    <property type="match status" value="2"/>
</dbReference>
<evidence type="ECO:0000259" key="11">
    <source>
        <dbReference type="PROSITE" id="PS50020"/>
    </source>
</evidence>
<keyword evidence="5" id="KW-0879">Wnt signaling pathway</keyword>
<evidence type="ECO:0000256" key="4">
    <source>
        <dbReference type="ARBA" id="ARBA00016094"/>
    </source>
</evidence>
<name>A0ABM1BUB6_LIMPO</name>
<dbReference type="CDD" id="cd00201">
    <property type="entry name" value="WW"/>
    <property type="match status" value="2"/>
</dbReference>
<dbReference type="Gene3D" id="3.40.50.720">
    <property type="entry name" value="NAD(P)-binding Rossmann-like Domain"/>
    <property type="match status" value="1"/>
</dbReference>
<evidence type="ECO:0000256" key="9">
    <source>
        <dbReference type="ARBA" id="ARBA00023034"/>
    </source>
</evidence>
<dbReference type="InterPro" id="IPR002347">
    <property type="entry name" value="SDR_fam"/>
</dbReference>
<dbReference type="SUPFAM" id="SSF51735">
    <property type="entry name" value="NAD(P)-binding Rossmann-fold domains"/>
    <property type="match status" value="1"/>
</dbReference>